<comment type="caution">
    <text evidence="1">The sequence shown here is derived from an EMBL/GenBank/DDBJ whole genome shotgun (WGS) entry which is preliminary data.</text>
</comment>
<accession>A0A484H458</accession>
<dbReference type="AlphaFoldDB" id="A0A484H458"/>
<reference evidence="1 2" key="1">
    <citation type="journal article" date="2018" name="Genomics">
        <title>Molecular footprints of inshore aquatic adaptation in Indo-Pacific humpback dolphin (Sousa chinensis).</title>
        <authorList>
            <person name="Ming Y."/>
            <person name="Jian J."/>
            <person name="Yu F."/>
            <person name="Yu X."/>
            <person name="Wang J."/>
            <person name="Liu W."/>
        </authorList>
    </citation>
    <scope>NUCLEOTIDE SEQUENCE [LARGE SCALE GENOMIC DNA]</scope>
    <source>
        <strain evidence="1">MY-2018</strain>
        <tissue evidence="1">Skin</tissue>
    </source>
</reference>
<sequence>MVVQWLRLHALNAESLGSIPGQGTRSHMLQLRVRMPQLKIPHATMKIPHVA</sequence>
<proteinExistence type="predicted"/>
<dbReference type="Proteomes" id="UP000295264">
    <property type="component" value="Unassembled WGS sequence"/>
</dbReference>
<protein>
    <submittedName>
        <fullName evidence="1">Uncharacterized protein</fullName>
    </submittedName>
</protein>
<gene>
    <name evidence="1" type="ORF">DBR06_SOUSAS23010014</name>
</gene>
<keyword evidence="2" id="KW-1185">Reference proteome</keyword>
<organism evidence="1 2">
    <name type="scientific">Sousa chinensis</name>
    <name type="common">Indo-pacific humpbacked dolphin</name>
    <name type="synonym">Steno chinensis</name>
    <dbReference type="NCBI Taxonomy" id="103600"/>
    <lineage>
        <taxon>Eukaryota</taxon>
        <taxon>Metazoa</taxon>
        <taxon>Chordata</taxon>
        <taxon>Craniata</taxon>
        <taxon>Vertebrata</taxon>
        <taxon>Euteleostomi</taxon>
        <taxon>Mammalia</taxon>
        <taxon>Eutheria</taxon>
        <taxon>Laurasiatheria</taxon>
        <taxon>Artiodactyla</taxon>
        <taxon>Whippomorpha</taxon>
        <taxon>Cetacea</taxon>
        <taxon>Odontoceti</taxon>
        <taxon>Delphinidae</taxon>
        <taxon>Sousa</taxon>
    </lineage>
</organism>
<name>A0A484H458_SOUCH</name>
<evidence type="ECO:0000313" key="2">
    <source>
        <dbReference type="Proteomes" id="UP000295264"/>
    </source>
</evidence>
<evidence type="ECO:0000313" key="1">
    <source>
        <dbReference type="EMBL" id="TEA42070.1"/>
    </source>
</evidence>
<feature type="non-terminal residue" evidence="1">
    <location>
        <position position="51"/>
    </location>
</feature>
<dbReference type="EMBL" id="QWLN02000515">
    <property type="protein sequence ID" value="TEA42070.1"/>
    <property type="molecule type" value="Genomic_DNA"/>
</dbReference>